<dbReference type="Pfam" id="PF20772">
    <property type="entry name" value="TACO1_YebC_N"/>
    <property type="match status" value="1"/>
</dbReference>
<keyword evidence="2 6" id="KW-0963">Cytoplasm</keyword>
<dbReference type="NCBIfam" id="NF001030">
    <property type="entry name" value="PRK00110.1"/>
    <property type="match status" value="1"/>
</dbReference>
<evidence type="ECO:0000313" key="9">
    <source>
        <dbReference type="EMBL" id="MBT9144641.1"/>
    </source>
</evidence>
<accession>A0A9E2F453</accession>
<evidence type="ECO:0000256" key="6">
    <source>
        <dbReference type="HAMAP-Rule" id="MF_00693"/>
    </source>
</evidence>
<keyword evidence="4 6" id="KW-0238">DNA-binding</keyword>
<dbReference type="AlphaFoldDB" id="A0A9E2F453"/>
<dbReference type="InterPro" id="IPR017856">
    <property type="entry name" value="Integrase-like_N"/>
</dbReference>
<dbReference type="HAMAP" id="MF_00693">
    <property type="entry name" value="Transcrip_reg_TACO1"/>
    <property type="match status" value="1"/>
</dbReference>
<dbReference type="InterPro" id="IPR002876">
    <property type="entry name" value="Transcrip_reg_TACO1-like"/>
</dbReference>
<protein>
    <recommendedName>
        <fullName evidence="6">Probable transcriptional regulatory protein DDT42_00486</fullName>
    </recommendedName>
</protein>
<dbReference type="GO" id="GO:0003677">
    <property type="term" value="F:DNA binding"/>
    <property type="evidence" value="ECO:0007669"/>
    <property type="project" value="UniProtKB-UniRule"/>
</dbReference>
<dbReference type="PANTHER" id="PTHR12532">
    <property type="entry name" value="TRANSLATIONAL ACTIVATOR OF CYTOCHROME C OXIDASE 1"/>
    <property type="match status" value="1"/>
</dbReference>
<dbReference type="SUPFAM" id="SSF75625">
    <property type="entry name" value="YebC-like"/>
    <property type="match status" value="1"/>
</dbReference>
<organism evidence="9 10">
    <name type="scientific">Psychracetigena formicireducens</name>
    <dbReference type="NCBI Taxonomy" id="2986056"/>
    <lineage>
        <taxon>Bacteria</taxon>
        <taxon>Bacillati</taxon>
        <taxon>Candidatus Lithacetigenota</taxon>
        <taxon>Candidatus Psychracetigena</taxon>
    </lineage>
</organism>
<dbReference type="InterPro" id="IPR029072">
    <property type="entry name" value="YebC-like"/>
</dbReference>
<dbReference type="EMBL" id="QLTW01000015">
    <property type="protein sequence ID" value="MBT9144641.1"/>
    <property type="molecule type" value="Genomic_DNA"/>
</dbReference>
<feature type="domain" description="TACO1/YebC-like N-terminal" evidence="8">
    <location>
        <begin position="5"/>
        <end position="75"/>
    </location>
</feature>
<comment type="similarity">
    <text evidence="1 6">Belongs to the TACO1 family.</text>
</comment>
<comment type="subcellular location">
    <subcellularLocation>
        <location evidence="6">Cytoplasm</location>
    </subcellularLocation>
</comment>
<dbReference type="InterPro" id="IPR048300">
    <property type="entry name" value="TACO1_YebC-like_2nd/3rd_dom"/>
</dbReference>
<comment type="caution">
    <text evidence="9">The sequence shown here is derived from an EMBL/GenBank/DDBJ whole genome shotgun (WGS) entry which is preliminary data.</text>
</comment>
<dbReference type="Gene3D" id="1.10.10.200">
    <property type="match status" value="1"/>
</dbReference>
<reference evidence="9 10" key="1">
    <citation type="journal article" date="2021" name="bioRxiv">
        <title>Unique metabolic strategies in Hadean analogues reveal hints for primordial physiology.</title>
        <authorList>
            <person name="Nobu M.K."/>
            <person name="Nakai R."/>
            <person name="Tamazawa S."/>
            <person name="Mori H."/>
            <person name="Toyoda A."/>
            <person name="Ijiri A."/>
            <person name="Suzuki S."/>
            <person name="Kurokawa K."/>
            <person name="Kamagata Y."/>
            <person name="Tamaki H."/>
        </authorList>
    </citation>
    <scope>NUCLEOTIDE SEQUENCE [LARGE SCALE GENOMIC DNA]</scope>
    <source>
        <strain evidence="9">BS525</strain>
    </source>
</reference>
<dbReference type="FunFam" id="1.10.10.200:FF:000002">
    <property type="entry name" value="Probable transcriptional regulatory protein CLM62_37755"/>
    <property type="match status" value="1"/>
</dbReference>
<dbReference type="InterPro" id="IPR049083">
    <property type="entry name" value="TACO1_YebC_N"/>
</dbReference>
<evidence type="ECO:0000256" key="2">
    <source>
        <dbReference type="ARBA" id="ARBA00022490"/>
    </source>
</evidence>
<gene>
    <name evidence="9" type="ORF">DDT42_00486</name>
</gene>
<dbReference type="NCBIfam" id="TIGR01033">
    <property type="entry name" value="YebC/PmpR family DNA-binding transcriptional regulator"/>
    <property type="match status" value="1"/>
</dbReference>
<evidence type="ECO:0000256" key="4">
    <source>
        <dbReference type="ARBA" id="ARBA00023125"/>
    </source>
</evidence>
<evidence type="ECO:0000256" key="5">
    <source>
        <dbReference type="ARBA" id="ARBA00023163"/>
    </source>
</evidence>
<keyword evidence="3 6" id="KW-0805">Transcription regulation</keyword>
<evidence type="ECO:0000256" key="3">
    <source>
        <dbReference type="ARBA" id="ARBA00023015"/>
    </source>
</evidence>
<evidence type="ECO:0000256" key="1">
    <source>
        <dbReference type="ARBA" id="ARBA00008724"/>
    </source>
</evidence>
<keyword evidence="5 6" id="KW-0804">Transcription</keyword>
<dbReference type="GO" id="GO:0005829">
    <property type="term" value="C:cytosol"/>
    <property type="evidence" value="ECO:0007669"/>
    <property type="project" value="TreeGrafter"/>
</dbReference>
<evidence type="ECO:0000259" key="8">
    <source>
        <dbReference type="Pfam" id="PF20772"/>
    </source>
</evidence>
<feature type="domain" description="TACO1/YebC-like second and third" evidence="7">
    <location>
        <begin position="81"/>
        <end position="235"/>
    </location>
</feature>
<dbReference type="Proteomes" id="UP000811545">
    <property type="component" value="Unassembled WGS sequence"/>
</dbReference>
<dbReference type="Pfam" id="PF01709">
    <property type="entry name" value="Transcrip_reg"/>
    <property type="match status" value="1"/>
</dbReference>
<dbReference type="GO" id="GO:0006355">
    <property type="term" value="P:regulation of DNA-templated transcription"/>
    <property type="evidence" value="ECO:0007669"/>
    <property type="project" value="UniProtKB-UniRule"/>
</dbReference>
<evidence type="ECO:0000313" key="10">
    <source>
        <dbReference type="Proteomes" id="UP000811545"/>
    </source>
</evidence>
<dbReference type="PANTHER" id="PTHR12532:SF6">
    <property type="entry name" value="TRANSCRIPTIONAL REGULATORY PROTEIN YEBC-RELATED"/>
    <property type="match status" value="1"/>
</dbReference>
<name>A0A9E2F453_PSYF1</name>
<dbReference type="Gene3D" id="3.30.70.980">
    <property type="match status" value="2"/>
</dbReference>
<sequence length="247" mass="27691">MSGHSKWHNIRVKKGKMDSIRGKMFSKITRELIVAAKGGSNPEVNSRLRVAIEKAKEANMPTDNIERAIKKGSGELGGVSYDEVIYEGYGPSGVAIMVEALTDNKNRTTAEIRSLFSKYGGSMGENGCVSWIFNKKGVIQVPITVDEDKLMDLVIEFGAEDMIKENEYYNIFTLPQDLLEIKNVLEKNSVKTERVQIDMVPSTAIKLTGENAVKFLKFLEILEEQEDVQNIYSNFDIDEEEIKLIAS</sequence>
<dbReference type="NCBIfam" id="NF009044">
    <property type="entry name" value="PRK12378.1"/>
    <property type="match status" value="1"/>
</dbReference>
<evidence type="ECO:0000259" key="7">
    <source>
        <dbReference type="Pfam" id="PF01709"/>
    </source>
</evidence>
<proteinExistence type="inferred from homology"/>
<dbReference type="InterPro" id="IPR026564">
    <property type="entry name" value="Transcrip_reg_TACO1-like_dom3"/>
</dbReference>